<comment type="caution">
    <text evidence="3">The sequence shown here is derived from an EMBL/GenBank/DDBJ whole genome shotgun (WGS) entry which is preliminary data.</text>
</comment>
<dbReference type="EMBL" id="VNJI01000002">
    <property type="protein sequence ID" value="TVY11553.1"/>
    <property type="molecule type" value="Genomic_DNA"/>
</dbReference>
<dbReference type="InterPro" id="IPR038548">
    <property type="entry name" value="SporV_AA_N_sf"/>
</dbReference>
<evidence type="ECO:0000313" key="3">
    <source>
        <dbReference type="EMBL" id="TVY11553.1"/>
    </source>
</evidence>
<gene>
    <name evidence="3" type="ORF">FPZ49_02300</name>
</gene>
<keyword evidence="1" id="KW-0812">Transmembrane</keyword>
<protein>
    <submittedName>
        <fullName evidence="3">Stage V sporulation protein AA</fullName>
    </submittedName>
</protein>
<organism evidence="3 4">
    <name type="scientific">Paenibacillus cremeus</name>
    <dbReference type="NCBI Taxonomy" id="2163881"/>
    <lineage>
        <taxon>Bacteria</taxon>
        <taxon>Bacillati</taxon>
        <taxon>Bacillota</taxon>
        <taxon>Bacilli</taxon>
        <taxon>Bacillales</taxon>
        <taxon>Paenibacillaceae</taxon>
        <taxon>Paenibacillus</taxon>
    </lineage>
</organism>
<sequence length="214" mass="24747">MQYTPSPTLYLRLRKRIQVRKGENIVLADIAQLLVEPEYESKLKALIVYKPAEKDGSLVLIDMMLIVSKVKAIYPQMQIEHFGEPHALVEVRAQLKPPNLILIAMVWLLLFTGSGLAIMNFHADVSMAAVHQHIYKLLTGRETEHPLLLQIPYSIGIGIGMIIFFNHLFKKKFNEEPSPLEVEMFMYQENMNHYVITEEYCKMHERSKEHKEGS</sequence>
<accession>A0A559KHE6</accession>
<feature type="transmembrane region" description="Helical" evidence="1">
    <location>
        <begin position="147"/>
        <end position="169"/>
    </location>
</feature>
<keyword evidence="1" id="KW-1133">Transmembrane helix</keyword>
<dbReference type="InterPro" id="IPR021997">
    <property type="entry name" value="SporV_AA"/>
</dbReference>
<dbReference type="RefSeq" id="WP_144842765.1">
    <property type="nucleotide sequence ID" value="NZ_VNJI01000002.1"/>
</dbReference>
<dbReference type="AlphaFoldDB" id="A0A559KHE6"/>
<evidence type="ECO:0000259" key="2">
    <source>
        <dbReference type="Pfam" id="PF12164"/>
    </source>
</evidence>
<evidence type="ECO:0000256" key="1">
    <source>
        <dbReference type="SAM" id="Phobius"/>
    </source>
</evidence>
<evidence type="ECO:0000313" key="4">
    <source>
        <dbReference type="Proteomes" id="UP000317036"/>
    </source>
</evidence>
<feature type="transmembrane region" description="Helical" evidence="1">
    <location>
        <begin position="100"/>
        <end position="121"/>
    </location>
</feature>
<proteinExistence type="predicted"/>
<dbReference type="Gene3D" id="2.60.480.10">
    <property type="entry name" value="eubacterium ventriosum atcc domain"/>
    <property type="match status" value="1"/>
</dbReference>
<keyword evidence="1" id="KW-0472">Membrane</keyword>
<feature type="domain" description="Stage V sporulation protein AA" evidence="2">
    <location>
        <begin position="8"/>
        <end position="93"/>
    </location>
</feature>
<dbReference type="Pfam" id="PF12164">
    <property type="entry name" value="SporV_AA"/>
    <property type="match status" value="1"/>
</dbReference>
<dbReference type="Proteomes" id="UP000317036">
    <property type="component" value="Unassembled WGS sequence"/>
</dbReference>
<keyword evidence="4" id="KW-1185">Reference proteome</keyword>
<reference evidence="3 4" key="1">
    <citation type="submission" date="2019-07" db="EMBL/GenBank/DDBJ databases">
        <authorList>
            <person name="Kim J."/>
        </authorList>
    </citation>
    <scope>NUCLEOTIDE SEQUENCE [LARGE SCALE GENOMIC DNA]</scope>
    <source>
        <strain evidence="3 4">JC52</strain>
    </source>
</reference>
<name>A0A559KHE6_9BACL</name>
<dbReference type="OrthoDB" id="9782754at2"/>